<dbReference type="InterPro" id="IPR029058">
    <property type="entry name" value="AB_hydrolase_fold"/>
</dbReference>
<dbReference type="NCBIfam" id="TIGR00976">
    <property type="entry name" value="CocE_NonD"/>
    <property type="match status" value="1"/>
</dbReference>
<name>A0ABR3R5Z5_9PLEO</name>
<dbReference type="InterPro" id="IPR005674">
    <property type="entry name" value="CocE/Ser_esterase"/>
</dbReference>
<proteinExistence type="predicted"/>
<dbReference type="SUPFAM" id="SSF53474">
    <property type="entry name" value="alpha/beta-Hydrolases"/>
    <property type="match status" value="1"/>
</dbReference>
<dbReference type="InterPro" id="IPR008979">
    <property type="entry name" value="Galactose-bd-like_sf"/>
</dbReference>
<dbReference type="SMART" id="SM00939">
    <property type="entry name" value="PepX_C"/>
    <property type="match status" value="1"/>
</dbReference>
<keyword evidence="4" id="KW-1185">Reference proteome</keyword>
<dbReference type="SUPFAM" id="SSF49785">
    <property type="entry name" value="Galactose-binding domain-like"/>
    <property type="match status" value="1"/>
</dbReference>
<evidence type="ECO:0000256" key="1">
    <source>
        <dbReference type="ARBA" id="ARBA00022801"/>
    </source>
</evidence>
<accession>A0ABR3R5Z5</accession>
<protein>
    <recommendedName>
        <fullName evidence="2">Xaa-Pro dipeptidyl-peptidase C-terminal domain-containing protein</fullName>
    </recommendedName>
</protein>
<feature type="domain" description="Xaa-Pro dipeptidyl-peptidase C-terminal" evidence="2">
    <location>
        <begin position="289"/>
        <end position="520"/>
    </location>
</feature>
<evidence type="ECO:0000313" key="3">
    <source>
        <dbReference type="EMBL" id="KAL1599855.1"/>
    </source>
</evidence>
<sequence>MAAVNRTIFGRLLDRWFAWTRGLPAERCNYSLQDLKIPIDAKNKVTARLYLPLDYKPYGTVLIRTPYGTGLLSSLPLARMWAARGYQVLLSSCRGTDGSDEELVPGVNEAKDGAAVVTWMRGQQWYTGSFAMLGGSYLGFRDLIWGTGALSSFIIAWADLTSFMSRGTGFIKTILHFKSQNKRLRPVYDTVPLLDAIGQHFKSDPPTWLRSFVMNAEATSEVWKQDNGADALRKANIPILLTAGWDDLILPQVMQQYSSLTGQGCPVALTIGPWTHLGVQRQSNSSDTLTWLDQHLAGLEDNTRRAPVQVYVTGAKEWRNLASWPPSSQSYELFLRGGGTLAVERPSPSDIKSTSFTFDPADPTPSVGHPLLFDDGPGRAGGNTALATRKDVLAFTTEPLDSDIEVCGQPLLKLHHTTSSPHADLLVVMSEVDAKGSSRGISEKYMRLPVARDSGATEVALTDCAHRFRKGGRIQVIVAGGSHPRYLRNLGTGENAVTGMEMQQVDHTIHHRLGMVSRLVLPVTPVGI</sequence>
<dbReference type="Pfam" id="PF02129">
    <property type="entry name" value="Peptidase_S15"/>
    <property type="match status" value="1"/>
</dbReference>
<dbReference type="InterPro" id="IPR000383">
    <property type="entry name" value="Xaa-Pro-like_dom"/>
</dbReference>
<gene>
    <name evidence="3" type="ORF">SLS60_007660</name>
</gene>
<evidence type="ECO:0000259" key="2">
    <source>
        <dbReference type="SMART" id="SM00939"/>
    </source>
</evidence>
<dbReference type="Gene3D" id="1.10.3020.10">
    <property type="entry name" value="alpha-amino acid ester hydrolase ( Helical cap domain)"/>
    <property type="match status" value="1"/>
</dbReference>
<reference evidence="3 4" key="1">
    <citation type="submission" date="2024-02" db="EMBL/GenBank/DDBJ databases">
        <title>De novo assembly and annotation of 12 fungi associated with fruit tree decline syndrome in Ontario, Canada.</title>
        <authorList>
            <person name="Sulman M."/>
            <person name="Ellouze W."/>
            <person name="Ilyukhin E."/>
        </authorList>
    </citation>
    <scope>NUCLEOTIDE SEQUENCE [LARGE SCALE GENOMIC DNA]</scope>
    <source>
        <strain evidence="3 4">M42-189</strain>
    </source>
</reference>
<organism evidence="3 4">
    <name type="scientific">Paraconiothyrium brasiliense</name>
    <dbReference type="NCBI Taxonomy" id="300254"/>
    <lineage>
        <taxon>Eukaryota</taxon>
        <taxon>Fungi</taxon>
        <taxon>Dikarya</taxon>
        <taxon>Ascomycota</taxon>
        <taxon>Pezizomycotina</taxon>
        <taxon>Dothideomycetes</taxon>
        <taxon>Pleosporomycetidae</taxon>
        <taxon>Pleosporales</taxon>
        <taxon>Massarineae</taxon>
        <taxon>Didymosphaeriaceae</taxon>
        <taxon>Paraconiothyrium</taxon>
    </lineage>
</organism>
<comment type="caution">
    <text evidence="3">The sequence shown here is derived from an EMBL/GenBank/DDBJ whole genome shotgun (WGS) entry which is preliminary data.</text>
</comment>
<dbReference type="Gene3D" id="2.60.120.260">
    <property type="entry name" value="Galactose-binding domain-like"/>
    <property type="match status" value="1"/>
</dbReference>
<dbReference type="Pfam" id="PF08530">
    <property type="entry name" value="PepX_C"/>
    <property type="match status" value="1"/>
</dbReference>
<dbReference type="Gene3D" id="3.40.50.1820">
    <property type="entry name" value="alpha/beta hydrolase"/>
    <property type="match status" value="2"/>
</dbReference>
<dbReference type="EMBL" id="JAKJXO020000010">
    <property type="protein sequence ID" value="KAL1599855.1"/>
    <property type="molecule type" value="Genomic_DNA"/>
</dbReference>
<dbReference type="InterPro" id="IPR013736">
    <property type="entry name" value="Xaa-Pro_dipept_C"/>
</dbReference>
<dbReference type="Proteomes" id="UP001521785">
    <property type="component" value="Unassembled WGS sequence"/>
</dbReference>
<keyword evidence="1" id="KW-0378">Hydrolase</keyword>
<evidence type="ECO:0000313" key="4">
    <source>
        <dbReference type="Proteomes" id="UP001521785"/>
    </source>
</evidence>